<feature type="region of interest" description="Disordered" evidence="2">
    <location>
        <begin position="604"/>
        <end position="652"/>
    </location>
</feature>
<feature type="compositionally biased region" description="Basic and acidic residues" evidence="2">
    <location>
        <begin position="222"/>
        <end position="248"/>
    </location>
</feature>
<reference evidence="3" key="1">
    <citation type="submission" date="2016-09" db="EMBL/GenBank/DDBJ databases">
        <authorList>
            <person name="Hebert L."/>
            <person name="Moumen B."/>
        </authorList>
    </citation>
    <scope>NUCLEOTIDE SEQUENCE [LARGE SCALE GENOMIC DNA]</scope>
    <source>
        <strain evidence="3">OVI</strain>
    </source>
</reference>
<accession>A0A1G4I837</accession>
<feature type="compositionally biased region" description="Gly residues" evidence="2">
    <location>
        <begin position="537"/>
        <end position="546"/>
    </location>
</feature>
<evidence type="ECO:0000256" key="2">
    <source>
        <dbReference type="SAM" id="MobiDB-lite"/>
    </source>
</evidence>
<name>A0A1G4I837_TRYEQ</name>
<feature type="region of interest" description="Disordered" evidence="2">
    <location>
        <begin position="186"/>
        <end position="474"/>
    </location>
</feature>
<feature type="compositionally biased region" description="Basic and acidic residues" evidence="2">
    <location>
        <begin position="256"/>
        <end position="285"/>
    </location>
</feature>
<dbReference type="VEuPathDB" id="TriTrypDB:TEOVI_000783900"/>
<organism evidence="3 4">
    <name type="scientific">Trypanosoma equiperdum</name>
    <dbReference type="NCBI Taxonomy" id="5694"/>
    <lineage>
        <taxon>Eukaryota</taxon>
        <taxon>Discoba</taxon>
        <taxon>Euglenozoa</taxon>
        <taxon>Kinetoplastea</taxon>
        <taxon>Metakinetoplastina</taxon>
        <taxon>Trypanosomatida</taxon>
        <taxon>Trypanosomatidae</taxon>
        <taxon>Trypanosoma</taxon>
    </lineage>
</organism>
<dbReference type="RefSeq" id="XP_067079443.1">
    <property type="nucleotide sequence ID" value="XM_067223342.1"/>
</dbReference>
<protein>
    <submittedName>
        <fullName evidence="3">Uncharacterized protein</fullName>
    </submittedName>
</protein>
<gene>
    <name evidence="3" type="ORF">TEOVI_000783900</name>
</gene>
<feature type="coiled-coil region" evidence="1">
    <location>
        <begin position="73"/>
        <end position="100"/>
    </location>
</feature>
<evidence type="ECO:0000256" key="1">
    <source>
        <dbReference type="SAM" id="Coils"/>
    </source>
</evidence>
<proteinExistence type="predicted"/>
<feature type="compositionally biased region" description="Polar residues" evidence="2">
    <location>
        <begin position="450"/>
        <end position="466"/>
    </location>
</feature>
<feature type="compositionally biased region" description="Polar residues" evidence="2">
    <location>
        <begin position="604"/>
        <end position="626"/>
    </location>
</feature>
<sequence length="1063" mass="115813">MGTIEGTTVDFDPNPLQCPTKTILVGNEDATAGVLPRTSRHIDFTDDGKLFEGHFTLQASSLKSIIQVLADQQAEQRVIINDLQDQVNNLRQQTSKMRKSVPTLQLPASVGGSAKSFSKEYESLEQRVKSLEGFRSLWGARTEDVDGLISIYGDPVVTPDEYTTYIMNLQPFRVVRSEARHFVTSQAEQQKQAVRTVGGERNERTRGARSARLADPGDAADDGSRTPREGGSRAPRDGSQSGRDDSRGSRRFRKRQSADDDSKPAREDDSGAPRDDSQSGRDGSRGPRSARNRQAHDAERKSSRDDDSRTVRDDNNFANDDNRSGRDETRGRRRVREPQSNDDGTRSPIEESHANRDDTRPGRDDSRGSRRQRNRQSHEDDLKSFHEEDARTHRGGPRGARDRVTYGEHLDSRDGLRQDNIGDGDTISDLSKRLQLLEQRVRSVHGGHKNNAQGSASEQLSPTSDATGAKDLQAREDIEELSRFVAKRFKELERSIAKVQGGDLNVTAPKAGMGARKSETPPKRRERSPTVMSKGQTGAGGSGPGPSGAVESDLLQKAGKPREIAPSYTPVVDEVARDDAAAALEQVELLEKYVVRKLKELTPSLSKGVSDTHISSPPIGSTSTQPPERPSGESHVPRGADRSASEKVAVDQAAREDTSRLFELVHDLEDDWGKRWASLEERLRIIGRAAVNKGSVNAAAPGTIDRRAREDASISLMRVQQLEREISSFRRLLMKRNGAPMEVGLFEGRMQSGGASKLVVDARDQKEPNDNGCAGLGAVLEGADSQSRVLALEKEVESRMEEVNRALATLRTAQVGQDFPDLSFLGDDTGTRKSTAPSQIVISTREMDLAAAGNFRRPTPDTKTYAAMLVMSSYDPAQPFHGSYSNYDQGNPIVLRPPQMETFATPLVRREPQDNLTPRTRGEAGVAVGTPQHEKSPVNKAATQSGEAGLSPSGTGSCPIRMSGPAPHPPDGSAICPVAPHKQSVMQHLGDMRSVSSRVRGRESTRMGSQNILGRETVLGTKGRAGLGLVAESSALGHRTPCVVPNCAWCAVQNVKATVKTAR</sequence>
<dbReference type="GeneID" id="92381773"/>
<feature type="compositionally biased region" description="Basic and acidic residues" evidence="2">
    <location>
        <begin position="630"/>
        <end position="652"/>
    </location>
</feature>
<dbReference type="EMBL" id="CZPT02000937">
    <property type="protein sequence ID" value="SCU68249.1"/>
    <property type="molecule type" value="Genomic_DNA"/>
</dbReference>
<evidence type="ECO:0000313" key="3">
    <source>
        <dbReference type="EMBL" id="SCU68249.1"/>
    </source>
</evidence>
<keyword evidence="4" id="KW-1185">Reference proteome</keyword>
<comment type="caution">
    <text evidence="3">The sequence shown here is derived from an EMBL/GenBank/DDBJ whole genome shotgun (WGS) entry which is preliminary data.</text>
</comment>
<feature type="compositionally biased region" description="Basic and acidic residues" evidence="2">
    <location>
        <begin position="399"/>
        <end position="417"/>
    </location>
</feature>
<keyword evidence="1" id="KW-0175">Coiled coil</keyword>
<feature type="region of interest" description="Disordered" evidence="2">
    <location>
        <begin position="910"/>
        <end position="972"/>
    </location>
</feature>
<dbReference type="AlphaFoldDB" id="A0A1G4I837"/>
<feature type="compositionally biased region" description="Basic and acidic residues" evidence="2">
    <location>
        <begin position="376"/>
        <end position="392"/>
    </location>
</feature>
<feature type="region of interest" description="Disordered" evidence="2">
    <location>
        <begin position="498"/>
        <end position="565"/>
    </location>
</feature>
<feature type="compositionally biased region" description="Polar residues" evidence="2">
    <location>
        <begin position="941"/>
        <end position="956"/>
    </location>
</feature>
<dbReference type="Proteomes" id="UP000195570">
    <property type="component" value="Unassembled WGS sequence"/>
</dbReference>
<feature type="compositionally biased region" description="Basic and acidic residues" evidence="2">
    <location>
        <begin position="294"/>
        <end position="368"/>
    </location>
</feature>
<evidence type="ECO:0000313" key="4">
    <source>
        <dbReference type="Proteomes" id="UP000195570"/>
    </source>
</evidence>